<feature type="compositionally biased region" description="Polar residues" evidence="1">
    <location>
        <begin position="577"/>
        <end position="591"/>
    </location>
</feature>
<evidence type="ECO:0000259" key="2">
    <source>
        <dbReference type="Pfam" id="PF14661"/>
    </source>
</evidence>
<protein>
    <recommendedName>
        <fullName evidence="2">HAUS augmin-like complex subunit 6 N-terminal domain-containing protein</fullName>
    </recommendedName>
</protein>
<dbReference type="Pfam" id="PF14661">
    <property type="entry name" value="HAUS6_N"/>
    <property type="match status" value="1"/>
</dbReference>
<feature type="compositionally biased region" description="Basic and acidic residues" evidence="1">
    <location>
        <begin position="478"/>
        <end position="493"/>
    </location>
</feature>
<dbReference type="GO" id="GO:0070652">
    <property type="term" value="C:HAUS complex"/>
    <property type="evidence" value="ECO:0007669"/>
    <property type="project" value="InterPro"/>
</dbReference>
<dbReference type="PANTHER" id="PTHR16151">
    <property type="entry name" value="HAUS AUGMIN-LIKE COMPLEX SUBUNIT 6"/>
    <property type="match status" value="1"/>
</dbReference>
<evidence type="ECO:0000256" key="1">
    <source>
        <dbReference type="SAM" id="MobiDB-lite"/>
    </source>
</evidence>
<feature type="compositionally biased region" description="Polar residues" evidence="1">
    <location>
        <begin position="498"/>
        <end position="508"/>
    </location>
</feature>
<proteinExistence type="predicted"/>
<sequence length="741" mass="82128">MNKPQPPTVSTHTTSSISILLTNLHLLDLDRSEDWPAISAPTFTSKNTLQNEKNRIHCVEWAFYRLFKLWDPVETKDKLQPFFPPLEPLQSLNLRAALFRCINDLKTNGDLGKEVIIRKTMFDDCKGEKLQQLLASFSTVVLRKVLAAGQTGKKSIAGQLAIAKRVMSGEHESFLPLAVAHRASLTTLLRRKKELRTRYQSFGRTLDAKERELDQRFEGVVKTQSLLDEDAIPDHTVSRLSALFEKHWQGDSRLVNIVGQGEELGLGDSLLDRHFQDVWPEISEGTFDGKIGTTQQGLLQDLEKRVAEQEAKLKQWKDFQAAMKNDTKPRISPKKQDLALTRTTSNDEERQKRRERDLVFSPRKSPRKSGWELEGLEVESSPTPSMPKLAKANGKFSRAVLKQLNAAKDVQVEDEASRSQKRRSKDLLSPVSASQDDTDDSGFSEVSGGQLHEMASPNNAIRLKNMDTLSNSSLKDNCTGHEDEKAGVNDHGHGLASPSASATESAIPSTKAEWSRRPNGNNSVQQLPTEHGPEDNHDDSKEPGEEDLLAEQIVSMTINAAPTPKKHKLTLEERTRQSIALASPSKFQGLTSDKPPPVPLLPFPTNEDPSHAQASGTSTLLERTRQSISLLPPKPKTSRKSMHERRTSKIYPKNQFETPRKQLSSVKESTPPDQLFGPGAGYDSVFKSRPKIAFSPTPSPVPGDGWEIGDDGDAGDDDGIEGGVGKGRWEESPSTRVAGKV</sequence>
<organism evidence="3 4">
    <name type="scientific">Lepraria neglecta</name>
    <dbReference type="NCBI Taxonomy" id="209136"/>
    <lineage>
        <taxon>Eukaryota</taxon>
        <taxon>Fungi</taxon>
        <taxon>Dikarya</taxon>
        <taxon>Ascomycota</taxon>
        <taxon>Pezizomycotina</taxon>
        <taxon>Lecanoromycetes</taxon>
        <taxon>OSLEUM clade</taxon>
        <taxon>Lecanoromycetidae</taxon>
        <taxon>Lecanorales</taxon>
        <taxon>Lecanorineae</taxon>
        <taxon>Stereocaulaceae</taxon>
        <taxon>Lepraria</taxon>
    </lineage>
</organism>
<accession>A0AAE0DIT5</accession>
<evidence type="ECO:0000313" key="3">
    <source>
        <dbReference type="EMBL" id="KAK3171264.1"/>
    </source>
</evidence>
<dbReference type="EMBL" id="JASNWA010000008">
    <property type="protein sequence ID" value="KAK3171264.1"/>
    <property type="molecule type" value="Genomic_DNA"/>
</dbReference>
<feature type="compositionally biased region" description="Basic residues" evidence="1">
    <location>
        <begin position="636"/>
        <end position="648"/>
    </location>
</feature>
<feature type="region of interest" description="Disordered" evidence="1">
    <location>
        <begin position="324"/>
        <end position="390"/>
    </location>
</feature>
<dbReference type="GO" id="GO:1990498">
    <property type="term" value="C:mitotic spindle microtubule"/>
    <property type="evidence" value="ECO:0007669"/>
    <property type="project" value="TreeGrafter"/>
</dbReference>
<feature type="compositionally biased region" description="Basic and acidic residues" evidence="1">
    <location>
        <begin position="531"/>
        <end position="543"/>
    </location>
</feature>
<dbReference type="Proteomes" id="UP001276659">
    <property type="component" value="Unassembled WGS sequence"/>
</dbReference>
<dbReference type="InterPro" id="IPR028163">
    <property type="entry name" value="HAUS_6_N"/>
</dbReference>
<reference evidence="3" key="1">
    <citation type="submission" date="2022-11" db="EMBL/GenBank/DDBJ databases">
        <title>Chromosomal genome sequence assembly and mating type (MAT) locus characterization of the leprose asexual lichenized fungus Lepraria neglecta (Nyl.) Erichsen.</title>
        <authorList>
            <person name="Allen J.L."/>
            <person name="Pfeffer B."/>
        </authorList>
    </citation>
    <scope>NUCLEOTIDE SEQUENCE</scope>
    <source>
        <strain evidence="3">Allen 5258</strain>
    </source>
</reference>
<feature type="compositionally biased region" description="Acidic residues" evidence="1">
    <location>
        <begin position="707"/>
        <end position="720"/>
    </location>
</feature>
<keyword evidence="4" id="KW-1185">Reference proteome</keyword>
<comment type="caution">
    <text evidence="3">The sequence shown here is derived from an EMBL/GenBank/DDBJ whole genome shotgun (WGS) entry which is preliminary data.</text>
</comment>
<dbReference type="AlphaFoldDB" id="A0AAE0DIT5"/>
<feature type="compositionally biased region" description="Basic and acidic residues" evidence="1">
    <location>
        <begin position="325"/>
        <end position="337"/>
    </location>
</feature>
<name>A0AAE0DIT5_9LECA</name>
<dbReference type="PANTHER" id="PTHR16151:SF2">
    <property type="entry name" value="HAUS AUGMIN-LIKE COMPLEX SUBUNIT 6"/>
    <property type="match status" value="1"/>
</dbReference>
<feature type="region of interest" description="Disordered" evidence="1">
    <location>
        <begin position="408"/>
        <end position="741"/>
    </location>
</feature>
<dbReference type="GO" id="GO:0051225">
    <property type="term" value="P:spindle assembly"/>
    <property type="evidence" value="ECO:0007669"/>
    <property type="project" value="InterPro"/>
</dbReference>
<dbReference type="GO" id="GO:0008017">
    <property type="term" value="F:microtubule binding"/>
    <property type="evidence" value="ECO:0007669"/>
    <property type="project" value="TreeGrafter"/>
</dbReference>
<evidence type="ECO:0000313" key="4">
    <source>
        <dbReference type="Proteomes" id="UP001276659"/>
    </source>
</evidence>
<feature type="domain" description="HAUS augmin-like complex subunit 6 N-terminal" evidence="2">
    <location>
        <begin position="20"/>
        <end position="230"/>
    </location>
</feature>
<feature type="compositionally biased region" description="Polar residues" evidence="1">
    <location>
        <begin position="467"/>
        <end position="476"/>
    </location>
</feature>
<gene>
    <name evidence="3" type="ORF">OEA41_003348</name>
</gene>
<feature type="compositionally biased region" description="Polar residues" evidence="1">
    <location>
        <begin position="518"/>
        <end position="528"/>
    </location>
</feature>
<feature type="compositionally biased region" description="Basic and acidic residues" evidence="1">
    <location>
        <begin position="345"/>
        <end position="358"/>
    </location>
</feature>
<feature type="compositionally biased region" description="Polar residues" evidence="1">
    <location>
        <begin position="612"/>
        <end position="629"/>
    </location>
</feature>
<dbReference type="InterPro" id="IPR026797">
    <property type="entry name" value="HAUS_6"/>
</dbReference>
<feature type="compositionally biased region" description="Polar residues" evidence="1">
    <location>
        <begin position="655"/>
        <end position="672"/>
    </location>
</feature>